<dbReference type="EMBL" id="SNRW01031024">
    <property type="protein sequence ID" value="KAA6357686.1"/>
    <property type="molecule type" value="Genomic_DNA"/>
</dbReference>
<comment type="caution">
    <text evidence="1">The sequence shown here is derived from an EMBL/GenBank/DDBJ whole genome shotgun (WGS) entry which is preliminary data.</text>
</comment>
<organism evidence="1 2">
    <name type="scientific">Streblomastix strix</name>
    <dbReference type="NCBI Taxonomy" id="222440"/>
    <lineage>
        <taxon>Eukaryota</taxon>
        <taxon>Metamonada</taxon>
        <taxon>Preaxostyla</taxon>
        <taxon>Oxymonadida</taxon>
        <taxon>Streblomastigidae</taxon>
        <taxon>Streblomastix</taxon>
    </lineage>
</organism>
<protein>
    <submittedName>
        <fullName evidence="1">Uncharacterized protein</fullName>
    </submittedName>
</protein>
<dbReference type="AlphaFoldDB" id="A0A5J4TGP0"/>
<name>A0A5J4TGP0_9EUKA</name>
<gene>
    <name evidence="1" type="ORF">EZS28_046786</name>
</gene>
<evidence type="ECO:0000313" key="2">
    <source>
        <dbReference type="Proteomes" id="UP000324800"/>
    </source>
</evidence>
<reference evidence="1 2" key="1">
    <citation type="submission" date="2019-03" db="EMBL/GenBank/DDBJ databases">
        <title>Single cell metagenomics reveals metabolic interactions within the superorganism composed of flagellate Streblomastix strix and complex community of Bacteroidetes bacteria on its surface.</title>
        <authorList>
            <person name="Treitli S.C."/>
            <person name="Kolisko M."/>
            <person name="Husnik F."/>
            <person name="Keeling P."/>
            <person name="Hampl V."/>
        </authorList>
    </citation>
    <scope>NUCLEOTIDE SEQUENCE [LARGE SCALE GENOMIC DNA]</scope>
    <source>
        <strain evidence="1">ST1C</strain>
    </source>
</reference>
<feature type="non-terminal residue" evidence="1">
    <location>
        <position position="1"/>
    </location>
</feature>
<accession>A0A5J4TGP0</accession>
<evidence type="ECO:0000313" key="1">
    <source>
        <dbReference type="EMBL" id="KAA6357686.1"/>
    </source>
</evidence>
<dbReference type="Proteomes" id="UP000324800">
    <property type="component" value="Unassembled WGS sequence"/>
</dbReference>
<proteinExistence type="predicted"/>
<sequence>GGLNFHSRTEFVPIPSLYKVAEVVVQLATSFISPPN</sequence>